<organism evidence="5 6">
    <name type="scientific">Mobilicoccus caccae</name>
    <dbReference type="NCBI Taxonomy" id="1859295"/>
    <lineage>
        <taxon>Bacteria</taxon>
        <taxon>Bacillati</taxon>
        <taxon>Actinomycetota</taxon>
        <taxon>Actinomycetes</taxon>
        <taxon>Micrococcales</taxon>
        <taxon>Dermatophilaceae</taxon>
        <taxon>Mobilicoccus</taxon>
    </lineage>
</organism>
<dbReference type="PRINTS" id="PR00411">
    <property type="entry name" value="PNDRDTASEI"/>
</dbReference>
<evidence type="ECO:0000313" key="5">
    <source>
        <dbReference type="EMBL" id="GMA40796.1"/>
    </source>
</evidence>
<dbReference type="PANTHER" id="PTHR43429">
    <property type="entry name" value="PYRIDINE NUCLEOTIDE-DISULFIDE OXIDOREDUCTASE DOMAIN-CONTAINING"/>
    <property type="match status" value="1"/>
</dbReference>
<evidence type="ECO:0000259" key="4">
    <source>
        <dbReference type="Pfam" id="PF07992"/>
    </source>
</evidence>
<reference evidence="6" key="1">
    <citation type="journal article" date="2019" name="Int. J. Syst. Evol. Microbiol.">
        <title>The Global Catalogue of Microorganisms (GCM) 10K type strain sequencing project: providing services to taxonomists for standard genome sequencing and annotation.</title>
        <authorList>
            <consortium name="The Broad Institute Genomics Platform"/>
            <consortium name="The Broad Institute Genome Sequencing Center for Infectious Disease"/>
            <person name="Wu L."/>
            <person name="Ma J."/>
        </authorList>
    </citation>
    <scope>NUCLEOTIDE SEQUENCE [LARGE SCALE GENOMIC DNA]</scope>
    <source>
        <strain evidence="6">NBRC 113072</strain>
    </source>
</reference>
<evidence type="ECO:0000256" key="2">
    <source>
        <dbReference type="ARBA" id="ARBA00022630"/>
    </source>
</evidence>
<dbReference type="Pfam" id="PF07992">
    <property type="entry name" value="Pyr_redox_2"/>
    <property type="match status" value="1"/>
</dbReference>
<name>A0ABQ6IT05_9MICO</name>
<comment type="caution">
    <text evidence="5">The sequence shown here is derived from an EMBL/GenBank/DDBJ whole genome shotgun (WGS) entry which is preliminary data.</text>
</comment>
<dbReference type="EMBL" id="BSUO01000001">
    <property type="protein sequence ID" value="GMA40796.1"/>
    <property type="molecule type" value="Genomic_DNA"/>
</dbReference>
<gene>
    <name evidence="5" type="ORF">GCM10025883_28410</name>
</gene>
<protein>
    <recommendedName>
        <fullName evidence="4">FAD/NAD(P)-binding domain-containing protein</fullName>
    </recommendedName>
</protein>
<feature type="domain" description="FAD/NAD(P)-binding" evidence="4">
    <location>
        <begin position="4"/>
        <end position="165"/>
    </location>
</feature>
<dbReference type="InterPro" id="IPR050260">
    <property type="entry name" value="FAD-bd_OxRdtase"/>
</dbReference>
<comment type="cofactor">
    <cofactor evidence="1">
        <name>FAD</name>
        <dbReference type="ChEBI" id="CHEBI:57692"/>
    </cofactor>
</comment>
<dbReference type="InterPro" id="IPR036188">
    <property type="entry name" value="FAD/NAD-bd_sf"/>
</dbReference>
<dbReference type="Gene3D" id="3.50.50.60">
    <property type="entry name" value="FAD/NAD(P)-binding domain"/>
    <property type="match status" value="2"/>
</dbReference>
<accession>A0ABQ6IT05</accession>
<dbReference type="PANTHER" id="PTHR43429:SF3">
    <property type="entry name" value="NITRITE REDUCTASE [NAD(P)H]"/>
    <property type="match status" value="1"/>
</dbReference>
<evidence type="ECO:0000256" key="3">
    <source>
        <dbReference type="ARBA" id="ARBA00022827"/>
    </source>
</evidence>
<dbReference type="SUPFAM" id="SSF51905">
    <property type="entry name" value="FAD/NAD(P)-binding domain"/>
    <property type="match status" value="1"/>
</dbReference>
<evidence type="ECO:0000256" key="1">
    <source>
        <dbReference type="ARBA" id="ARBA00001974"/>
    </source>
</evidence>
<keyword evidence="6" id="KW-1185">Reference proteome</keyword>
<proteinExistence type="predicted"/>
<evidence type="ECO:0000313" key="6">
    <source>
        <dbReference type="Proteomes" id="UP001157126"/>
    </source>
</evidence>
<keyword evidence="3" id="KW-0274">FAD</keyword>
<dbReference type="InterPro" id="IPR023753">
    <property type="entry name" value="FAD/NAD-binding_dom"/>
</dbReference>
<dbReference type="Proteomes" id="UP001157126">
    <property type="component" value="Unassembled WGS sequence"/>
</dbReference>
<sequence length="257" mass="26980">MRDHLAATTHPARILILGGGLVAAETASLFCQAGHDVALIARSPLPGATAIGEHAAQRLLDLHRTQLSTHLGRTPRAIRTQPGHLTIDLDDGTRAEGNLAIVAHGTVPAAPAPWTGPDGIAVDDHLRHLHTPGQRLYAAGGVAAHHHHELGTYRIDHWDDATAQGAHAASTLLHDLGLANDPGPYVPTSLFSARIHGHTLTGAGHPGLADAARIASTDPLLIVHERNGLPIAATGLDAAPLVLQWRNRLFTRTSSAQ</sequence>
<keyword evidence="2" id="KW-0285">Flavoprotein</keyword>